<dbReference type="AlphaFoldDB" id="A0A067KUS1"/>
<evidence type="ECO:0000313" key="3">
    <source>
        <dbReference type="Proteomes" id="UP000027138"/>
    </source>
</evidence>
<organism evidence="2 3">
    <name type="scientific">Jatropha curcas</name>
    <name type="common">Barbados nut</name>
    <dbReference type="NCBI Taxonomy" id="180498"/>
    <lineage>
        <taxon>Eukaryota</taxon>
        <taxon>Viridiplantae</taxon>
        <taxon>Streptophyta</taxon>
        <taxon>Embryophyta</taxon>
        <taxon>Tracheophyta</taxon>
        <taxon>Spermatophyta</taxon>
        <taxon>Magnoliopsida</taxon>
        <taxon>eudicotyledons</taxon>
        <taxon>Gunneridae</taxon>
        <taxon>Pentapetalae</taxon>
        <taxon>rosids</taxon>
        <taxon>fabids</taxon>
        <taxon>Malpighiales</taxon>
        <taxon>Euphorbiaceae</taxon>
        <taxon>Crotonoideae</taxon>
        <taxon>Jatropheae</taxon>
        <taxon>Jatropha</taxon>
    </lineage>
</organism>
<feature type="region of interest" description="Disordered" evidence="1">
    <location>
        <begin position="132"/>
        <end position="153"/>
    </location>
</feature>
<dbReference type="Proteomes" id="UP000027138">
    <property type="component" value="Unassembled WGS sequence"/>
</dbReference>
<gene>
    <name evidence="2" type="ORF">JCGZ_09032</name>
</gene>
<proteinExistence type="predicted"/>
<sequence length="184" mass="20772">MQGSAPRQLRSPEPPLSPPSTVAGGTLVPESCNSYAKTQQISYGTHFYSQLLQIMTINLPHRRSSSELLGGKDGDATVSIALRSQLRCDSCTHQKRKRREGKEGGCCGEESTARRRDAGLWLSEKREEMKGEGEIDAGARRRKKRKRKKESGSISRSFRFDSNRFGLIRFLARFADFLIRFDLF</sequence>
<accession>A0A067KUS1</accession>
<evidence type="ECO:0000256" key="1">
    <source>
        <dbReference type="SAM" id="MobiDB-lite"/>
    </source>
</evidence>
<protein>
    <submittedName>
        <fullName evidence="2">Uncharacterized protein</fullName>
    </submittedName>
</protein>
<feature type="compositionally biased region" description="Basic residues" evidence="1">
    <location>
        <begin position="140"/>
        <end position="149"/>
    </location>
</feature>
<dbReference type="EMBL" id="KK914482">
    <property type="protein sequence ID" value="KDP35594.1"/>
    <property type="molecule type" value="Genomic_DNA"/>
</dbReference>
<keyword evidence="3" id="KW-1185">Reference proteome</keyword>
<evidence type="ECO:0000313" key="2">
    <source>
        <dbReference type="EMBL" id="KDP35594.1"/>
    </source>
</evidence>
<feature type="region of interest" description="Disordered" evidence="1">
    <location>
        <begin position="1"/>
        <end position="25"/>
    </location>
</feature>
<reference evidence="2 3" key="1">
    <citation type="journal article" date="2014" name="PLoS ONE">
        <title>Global Analysis of Gene Expression Profiles in Physic Nut (Jatropha curcas L.) Seedlings Exposed to Salt Stress.</title>
        <authorList>
            <person name="Zhang L."/>
            <person name="Zhang C."/>
            <person name="Wu P."/>
            <person name="Chen Y."/>
            <person name="Li M."/>
            <person name="Jiang H."/>
            <person name="Wu G."/>
        </authorList>
    </citation>
    <scope>NUCLEOTIDE SEQUENCE [LARGE SCALE GENOMIC DNA]</scope>
    <source>
        <strain evidence="3">cv. GZQX0401</strain>
        <tissue evidence="2">Young leaves</tissue>
    </source>
</reference>
<feature type="compositionally biased region" description="Low complexity" evidence="1">
    <location>
        <begin position="1"/>
        <end position="11"/>
    </location>
</feature>
<name>A0A067KUS1_JATCU</name>